<comment type="caution">
    <text evidence="2">The sequence shown here is derived from an EMBL/GenBank/DDBJ whole genome shotgun (WGS) entry which is preliminary data.</text>
</comment>
<accession>A0A1F6BWU6</accession>
<feature type="compositionally biased region" description="Polar residues" evidence="1">
    <location>
        <begin position="18"/>
        <end position="36"/>
    </location>
</feature>
<evidence type="ECO:0000313" key="2">
    <source>
        <dbReference type="EMBL" id="OGG41242.1"/>
    </source>
</evidence>
<evidence type="ECO:0000256" key="1">
    <source>
        <dbReference type="SAM" id="MobiDB-lite"/>
    </source>
</evidence>
<sequence>MVGGRRELWRKLREKVGVNSTGKKAAGTQQDVWSRSRSGKTWKIGASNFARLPGKKPEVAFVRGDIVHVRERRANKPLSQGIDYGGGKVGFMGPEGKKVRGLRRIDSQGSPRPEWGYPSKGQSGTKVPVYRERMKNPYKKRP</sequence>
<protein>
    <submittedName>
        <fullName evidence="2">Uncharacterized protein</fullName>
    </submittedName>
</protein>
<feature type="region of interest" description="Disordered" evidence="1">
    <location>
        <begin position="18"/>
        <end position="38"/>
    </location>
</feature>
<feature type="compositionally biased region" description="Basic and acidic residues" evidence="1">
    <location>
        <begin position="95"/>
        <end position="106"/>
    </location>
</feature>
<gene>
    <name evidence="2" type="ORF">A2118_03475</name>
</gene>
<name>A0A1F6BWU6_9BACT</name>
<dbReference type="Proteomes" id="UP000179014">
    <property type="component" value="Unassembled WGS sequence"/>
</dbReference>
<dbReference type="AlphaFoldDB" id="A0A1F6BWU6"/>
<organism evidence="2 3">
    <name type="scientific">Candidatus Kaiserbacteria bacterium GWA2_50_9</name>
    <dbReference type="NCBI Taxonomy" id="1798474"/>
    <lineage>
        <taxon>Bacteria</taxon>
        <taxon>Candidatus Kaiseribacteriota</taxon>
    </lineage>
</organism>
<proteinExistence type="predicted"/>
<reference evidence="2 3" key="1">
    <citation type="journal article" date="2016" name="Nat. Commun.">
        <title>Thousands of microbial genomes shed light on interconnected biogeochemical processes in an aquifer system.</title>
        <authorList>
            <person name="Anantharaman K."/>
            <person name="Brown C.T."/>
            <person name="Hug L.A."/>
            <person name="Sharon I."/>
            <person name="Castelle C.J."/>
            <person name="Probst A.J."/>
            <person name="Thomas B.C."/>
            <person name="Singh A."/>
            <person name="Wilkins M.J."/>
            <person name="Karaoz U."/>
            <person name="Brodie E.L."/>
            <person name="Williams K.H."/>
            <person name="Hubbard S.S."/>
            <person name="Banfield J.F."/>
        </authorList>
    </citation>
    <scope>NUCLEOTIDE SEQUENCE [LARGE SCALE GENOMIC DNA]</scope>
</reference>
<dbReference type="EMBL" id="MFKN01000002">
    <property type="protein sequence ID" value="OGG41242.1"/>
    <property type="molecule type" value="Genomic_DNA"/>
</dbReference>
<feature type="region of interest" description="Disordered" evidence="1">
    <location>
        <begin position="78"/>
        <end position="142"/>
    </location>
</feature>
<evidence type="ECO:0000313" key="3">
    <source>
        <dbReference type="Proteomes" id="UP000179014"/>
    </source>
</evidence>